<organism evidence="2 3">
    <name type="scientific">Aspergillus taichungensis</name>
    <dbReference type="NCBI Taxonomy" id="482145"/>
    <lineage>
        <taxon>Eukaryota</taxon>
        <taxon>Fungi</taxon>
        <taxon>Dikarya</taxon>
        <taxon>Ascomycota</taxon>
        <taxon>Pezizomycotina</taxon>
        <taxon>Eurotiomycetes</taxon>
        <taxon>Eurotiomycetidae</taxon>
        <taxon>Eurotiales</taxon>
        <taxon>Aspergillaceae</taxon>
        <taxon>Aspergillus</taxon>
        <taxon>Aspergillus subgen. Circumdati</taxon>
    </lineage>
</organism>
<feature type="region of interest" description="Disordered" evidence="1">
    <location>
        <begin position="18"/>
        <end position="51"/>
    </location>
</feature>
<evidence type="ECO:0000313" key="3">
    <source>
        <dbReference type="Proteomes" id="UP000235023"/>
    </source>
</evidence>
<dbReference type="EMBL" id="KZ559508">
    <property type="protein sequence ID" value="PLN84832.1"/>
    <property type="molecule type" value="Genomic_DNA"/>
</dbReference>
<dbReference type="PANTHER" id="PTHR42093:SF1">
    <property type="match status" value="1"/>
</dbReference>
<dbReference type="Pfam" id="PF23151">
    <property type="entry name" value="NuiA_2"/>
    <property type="match status" value="1"/>
</dbReference>
<gene>
    <name evidence="2" type="ORF">BDW42DRAFT_161679</name>
</gene>
<evidence type="ECO:0000313" key="2">
    <source>
        <dbReference type="EMBL" id="PLN84832.1"/>
    </source>
</evidence>
<accession>A0A2J5I4S5</accession>
<dbReference type="Proteomes" id="UP000235023">
    <property type="component" value="Unassembled WGS sequence"/>
</dbReference>
<dbReference type="OrthoDB" id="5366485at2759"/>
<dbReference type="AlphaFoldDB" id="A0A2J5I4S5"/>
<proteinExistence type="predicted"/>
<protein>
    <submittedName>
        <fullName evidence="2">Uncharacterized protein</fullName>
    </submittedName>
</protein>
<evidence type="ECO:0000256" key="1">
    <source>
        <dbReference type="SAM" id="MobiDB-lite"/>
    </source>
</evidence>
<reference evidence="3" key="1">
    <citation type="submission" date="2017-12" db="EMBL/GenBank/DDBJ databases">
        <authorList>
            <consortium name="DOE Joint Genome Institute"/>
            <person name="Mondo S.J."/>
            <person name="Kjaerbolling I."/>
            <person name="Vesth T.C."/>
            <person name="Frisvad J.C."/>
            <person name="Nybo J.L."/>
            <person name="Theobald S."/>
            <person name="Kuo A."/>
            <person name="Bowyer P."/>
            <person name="Matsuda Y."/>
            <person name="Lyhne E.K."/>
            <person name="Kogle M.E."/>
            <person name="Clum A."/>
            <person name="Lipzen A."/>
            <person name="Salamov A."/>
            <person name="Ngan C.Y."/>
            <person name="Daum C."/>
            <person name="Chiniquy J."/>
            <person name="Barry K."/>
            <person name="LaButti K."/>
            <person name="Haridas S."/>
            <person name="Simmons B.A."/>
            <person name="Magnuson J.K."/>
            <person name="Mortensen U.H."/>
            <person name="Larsen T.O."/>
            <person name="Grigoriev I.V."/>
            <person name="Baker S.E."/>
            <person name="Andersen M.R."/>
            <person name="Nordberg H.P."/>
            <person name="Cantor M.N."/>
            <person name="Hua S.X."/>
        </authorList>
    </citation>
    <scope>NUCLEOTIDE SEQUENCE [LARGE SCALE GENOMIC DNA]</scope>
    <source>
        <strain evidence="3">IBT 19404</strain>
    </source>
</reference>
<feature type="compositionally biased region" description="Low complexity" evidence="1">
    <location>
        <begin position="18"/>
        <end position="32"/>
    </location>
</feature>
<keyword evidence="3" id="KW-1185">Reference proteome</keyword>
<sequence>MQRTRTAHCVIDRISRPTSSSSSFISRLSPTTITHRPQRQASSFSHSSSPVCLHTRPKAGIVPSYPRTSTTHTPLLHSRTMSSDDAYMSFLDKANADLNNARAERAQRQSIARTEAVDIDVRVPAPLTSVDAYYVSETDEPFEPVTLKWEKAAKGLWPDPTNLSNLISPTTDLSSSISTLSPSAFDPHNQYATVLRAVRAAAVQAPSSEAGGEPHQSTVDVKVYRVEVGASRVEYWLLALNIEESLLVGLRVKAVES</sequence>
<dbReference type="PANTHER" id="PTHR42093">
    <property type="match status" value="1"/>
</dbReference>
<dbReference type="InterPro" id="IPR056539">
    <property type="entry name" value="NuiA-like"/>
</dbReference>
<name>A0A2J5I4S5_9EURO</name>